<evidence type="ECO:0000313" key="3">
    <source>
        <dbReference type="Proteomes" id="UP000016584"/>
    </source>
</evidence>
<evidence type="ECO:0000313" key="1">
    <source>
        <dbReference type="EMBL" id="ERJ57856.1"/>
    </source>
</evidence>
<keyword evidence="3" id="KW-1185">Reference proteome</keyword>
<dbReference type="EMBL" id="ATDL01000021">
    <property type="protein sequence ID" value="ERJ57856.1"/>
    <property type="molecule type" value="Genomic_DNA"/>
</dbReference>
<proteinExistence type="predicted"/>
<dbReference type="AlphaFoldDB" id="U2H814"/>
<reference evidence="1 3" key="1">
    <citation type="journal article" date="2013" name="Genome Announc.">
        <title>The Draft Genome Sequence of Sphingomonas paucimobilis Strain HER1398 (Proteobacteria), Host to the Giant PAU Phage, Indicates That It Is a Member of the Genus Sphingobacterium (Bacteroidetes).</title>
        <authorList>
            <person name="White R.A.III."/>
            <person name="Suttle C.A."/>
        </authorList>
    </citation>
    <scope>NUCLEOTIDE SEQUENCE [LARGE SCALE GENOMIC DNA]</scope>
    <source>
        <strain evidence="1 3">HER1398</strain>
    </source>
</reference>
<dbReference type="eggNOG" id="COG1520">
    <property type="taxonomic scope" value="Bacteria"/>
</dbReference>
<accession>U2H814</accession>
<dbReference type="RefSeq" id="WP_021069447.1">
    <property type="nucleotide sequence ID" value="NZ_ATDL01000007.1"/>
</dbReference>
<dbReference type="EMBL" id="ATDL01000007">
    <property type="protein sequence ID" value="ERJ60307.1"/>
    <property type="molecule type" value="Genomic_DNA"/>
</dbReference>
<gene>
    <name evidence="1" type="ORF">M472_03660</name>
    <name evidence="2" type="ORF">M472_16230</name>
</gene>
<dbReference type="SUPFAM" id="SSF75011">
    <property type="entry name" value="3-carboxy-cis,cis-mucoante lactonizing enzyme"/>
    <property type="match status" value="1"/>
</dbReference>
<dbReference type="Proteomes" id="UP000016584">
    <property type="component" value="Unassembled WGS sequence"/>
</dbReference>
<sequence>MKKIYFYIGIVLLVLVGCSRDIESILVEESVVESETKVLADGTQLRFSNLGPQIFNTDISTAAFYENNQGNKYLYAVVAGEPAHLIGYDLSAGDKLITDIALPLGNTSNSMVFSTDGILYFTGGGRLYAHTVGSSTIDDLGVALNKQTSLYDLNKGKNGIIYGGTYPDGKIFEYHPQTGFKDLGAMATGKNYVRSMVYHEASHKIFAGMGTGAQLIEFDLGTGTKNNILPANFEDQEFLYQMSLVEGVAGEDRLFMTLQNSNVTLAYNISTGKFEFEGPAIWVPSIVKAPSSDIVYFTKGANVYAFDNLAAGNYDQRVVTPVSGSGRSSVFFGKVLHMFSNTGQLLRYDIDRSTANPSNLEIPGQPRQLNDVHIGPGHTIWTSGYQYGDNAAYSTKTKKTTPFIGLPQTESAAMYLDNMYFGTYTKARIYKYNSRLPWKMNQNPKLVTTVSGQDRPFAGTEVSTKGRVFFGTVPNYGANGGVLVEIDVKNNDRVTNHKPVPDQSIISLLEHEGTLFGGTSIWGGLGSDPVATEAKLFVWDIEKGVKLHEVVPVSGARFISCLLKGNDGYIWGIAQGNLFKIDPKSYEVVSTVKIWSDNRASHVWRPDQLILSPRDNMYYGAVGSNLFRFNPETTAVERLNLVGGHLTLGADGDFYFIRASDLWKMEVR</sequence>
<name>U2H814_9SPHI</name>
<dbReference type="PATRIC" id="fig|1346330.5.peg.1269"/>
<comment type="caution">
    <text evidence="1">The sequence shown here is derived from an EMBL/GenBank/DDBJ whole genome shotgun (WGS) entry which is preliminary data.</text>
</comment>
<dbReference type="STRING" id="1346330.M472_03660"/>
<dbReference type="InterPro" id="IPR015943">
    <property type="entry name" value="WD40/YVTN_repeat-like_dom_sf"/>
</dbReference>
<dbReference type="SUPFAM" id="SSF50998">
    <property type="entry name" value="Quinoprotein alcohol dehydrogenase-like"/>
    <property type="match status" value="1"/>
</dbReference>
<dbReference type="OrthoDB" id="843723at2"/>
<organism evidence="1 3">
    <name type="scientific">Sphingobacterium paucimobilis HER1398</name>
    <dbReference type="NCBI Taxonomy" id="1346330"/>
    <lineage>
        <taxon>Bacteria</taxon>
        <taxon>Pseudomonadati</taxon>
        <taxon>Bacteroidota</taxon>
        <taxon>Sphingobacteriia</taxon>
        <taxon>Sphingobacteriales</taxon>
        <taxon>Sphingobacteriaceae</taxon>
        <taxon>Sphingobacterium</taxon>
    </lineage>
</organism>
<protein>
    <submittedName>
        <fullName evidence="1">Uncharacterized protein</fullName>
    </submittedName>
</protein>
<dbReference type="Gene3D" id="2.130.10.10">
    <property type="entry name" value="YVTN repeat-like/Quinoprotein amine dehydrogenase"/>
    <property type="match status" value="1"/>
</dbReference>
<dbReference type="PROSITE" id="PS51257">
    <property type="entry name" value="PROKAR_LIPOPROTEIN"/>
    <property type="match status" value="1"/>
</dbReference>
<dbReference type="InterPro" id="IPR011047">
    <property type="entry name" value="Quinoprotein_ADH-like_sf"/>
</dbReference>
<evidence type="ECO:0000313" key="2">
    <source>
        <dbReference type="EMBL" id="ERJ60307.1"/>
    </source>
</evidence>